<dbReference type="EMBL" id="GBRH01158693">
    <property type="protein sequence ID" value="JAE39203.1"/>
    <property type="molecule type" value="Transcribed_RNA"/>
</dbReference>
<dbReference type="AlphaFoldDB" id="A0A0A9I217"/>
<reference evidence="1" key="2">
    <citation type="journal article" date="2015" name="Data Brief">
        <title>Shoot transcriptome of the giant reed, Arundo donax.</title>
        <authorList>
            <person name="Barrero R.A."/>
            <person name="Guerrero F.D."/>
            <person name="Moolhuijzen P."/>
            <person name="Goolsby J.A."/>
            <person name="Tidwell J."/>
            <person name="Bellgard S.E."/>
            <person name="Bellgard M.I."/>
        </authorList>
    </citation>
    <scope>NUCLEOTIDE SEQUENCE</scope>
    <source>
        <tissue evidence="1">Shoot tissue taken approximately 20 cm above the soil surface</tissue>
    </source>
</reference>
<name>A0A0A9I217_ARUDO</name>
<organism evidence="1">
    <name type="scientific">Arundo donax</name>
    <name type="common">Giant reed</name>
    <name type="synonym">Donax arundinaceus</name>
    <dbReference type="NCBI Taxonomy" id="35708"/>
    <lineage>
        <taxon>Eukaryota</taxon>
        <taxon>Viridiplantae</taxon>
        <taxon>Streptophyta</taxon>
        <taxon>Embryophyta</taxon>
        <taxon>Tracheophyta</taxon>
        <taxon>Spermatophyta</taxon>
        <taxon>Magnoliopsida</taxon>
        <taxon>Liliopsida</taxon>
        <taxon>Poales</taxon>
        <taxon>Poaceae</taxon>
        <taxon>PACMAD clade</taxon>
        <taxon>Arundinoideae</taxon>
        <taxon>Arundineae</taxon>
        <taxon>Arundo</taxon>
    </lineage>
</organism>
<protein>
    <submittedName>
        <fullName evidence="1">Uncharacterized protein</fullName>
    </submittedName>
</protein>
<proteinExistence type="predicted"/>
<sequence length="49" mass="6022">MGHTQVQVHKYHPRHQQIMNEESTIYLKHTVVRWNFCTCKLQRILLVYL</sequence>
<reference evidence="1" key="1">
    <citation type="submission" date="2014-09" db="EMBL/GenBank/DDBJ databases">
        <authorList>
            <person name="Magalhaes I.L.F."/>
            <person name="Oliveira U."/>
            <person name="Santos F.R."/>
            <person name="Vidigal T.H.D.A."/>
            <person name="Brescovit A.D."/>
            <person name="Santos A.J."/>
        </authorList>
    </citation>
    <scope>NUCLEOTIDE SEQUENCE</scope>
    <source>
        <tissue evidence="1">Shoot tissue taken approximately 20 cm above the soil surface</tissue>
    </source>
</reference>
<accession>A0A0A9I217</accession>
<evidence type="ECO:0000313" key="1">
    <source>
        <dbReference type="EMBL" id="JAE39203.1"/>
    </source>
</evidence>